<evidence type="ECO:0000313" key="8">
    <source>
        <dbReference type="EMBL" id="KIV91376.1"/>
    </source>
</evidence>
<dbReference type="Proteomes" id="UP000054302">
    <property type="component" value="Unassembled WGS sequence"/>
</dbReference>
<dbReference type="Pfam" id="PF00899">
    <property type="entry name" value="ThiF"/>
    <property type="match status" value="1"/>
</dbReference>
<dbReference type="AlphaFoldDB" id="A0A0D1XTA2"/>
<comment type="subcellular location">
    <subcellularLocation>
        <location evidence="1">Nucleus</location>
    </subcellularLocation>
</comment>
<dbReference type="InterPro" id="IPR000594">
    <property type="entry name" value="ThiF_NAD_FAD-bd"/>
</dbReference>
<dbReference type="OMA" id="DHTVPNG"/>
<comment type="pathway">
    <text evidence="2">Protein modification; protein sumoylation.</text>
</comment>
<accession>A0A0D1XTA2</accession>
<organism evidence="8 9">
    <name type="scientific">Exophiala mesophila</name>
    <name type="common">Black yeast-like fungus</name>
    <dbReference type="NCBI Taxonomy" id="212818"/>
    <lineage>
        <taxon>Eukaryota</taxon>
        <taxon>Fungi</taxon>
        <taxon>Dikarya</taxon>
        <taxon>Ascomycota</taxon>
        <taxon>Pezizomycotina</taxon>
        <taxon>Eurotiomycetes</taxon>
        <taxon>Chaetothyriomycetidae</taxon>
        <taxon>Chaetothyriales</taxon>
        <taxon>Herpotrichiellaceae</taxon>
        <taxon>Exophiala</taxon>
    </lineage>
</organism>
<keyword evidence="4" id="KW-0833">Ubl conjugation pathway</keyword>
<dbReference type="GeneID" id="27323765"/>
<evidence type="ECO:0000256" key="6">
    <source>
        <dbReference type="ARBA" id="ARBA00044354"/>
    </source>
</evidence>
<evidence type="ECO:0000256" key="1">
    <source>
        <dbReference type="ARBA" id="ARBA00004123"/>
    </source>
</evidence>
<name>A0A0D1XTA2_EXOME</name>
<evidence type="ECO:0000256" key="5">
    <source>
        <dbReference type="ARBA" id="ARBA00023242"/>
    </source>
</evidence>
<feature type="domain" description="THIF-type NAD/FAD binding fold" evidence="7">
    <location>
        <begin position="87"/>
        <end position="419"/>
    </location>
</feature>
<reference evidence="8 9" key="1">
    <citation type="submission" date="2015-01" db="EMBL/GenBank/DDBJ databases">
        <title>The Genome Sequence of Exophiala mesophila CBS40295.</title>
        <authorList>
            <consortium name="The Broad Institute Genomics Platform"/>
            <person name="Cuomo C."/>
            <person name="de Hoog S."/>
            <person name="Gorbushina A."/>
            <person name="Stielow B."/>
            <person name="Teixiera M."/>
            <person name="Abouelleil A."/>
            <person name="Chapman S.B."/>
            <person name="Priest M."/>
            <person name="Young S.K."/>
            <person name="Wortman J."/>
            <person name="Nusbaum C."/>
            <person name="Birren B."/>
        </authorList>
    </citation>
    <scope>NUCLEOTIDE SEQUENCE [LARGE SCALE GENOMIC DNA]</scope>
    <source>
        <strain evidence="8 9">CBS 40295</strain>
    </source>
</reference>
<dbReference type="InterPro" id="IPR000011">
    <property type="entry name" value="UBQ/SUMO-activ_enz_E1-like"/>
</dbReference>
<dbReference type="InterPro" id="IPR045886">
    <property type="entry name" value="ThiF/MoeB/HesA"/>
</dbReference>
<dbReference type="PANTHER" id="PTHR10953:SF162">
    <property type="entry name" value="SUMO-ACTIVATING ENZYME SUBUNIT 1"/>
    <property type="match status" value="1"/>
</dbReference>
<keyword evidence="5" id="KW-0539">Nucleus</keyword>
<evidence type="ECO:0000256" key="3">
    <source>
        <dbReference type="ARBA" id="ARBA00005673"/>
    </source>
</evidence>
<proteinExistence type="inferred from homology"/>
<protein>
    <recommendedName>
        <fullName evidence="6">Ubiquitin-like 1-activating enzyme E1A</fullName>
    </recommendedName>
</protein>
<dbReference type="SUPFAM" id="SSF69572">
    <property type="entry name" value="Activating enzymes of the ubiquitin-like proteins"/>
    <property type="match status" value="1"/>
</dbReference>
<keyword evidence="9" id="KW-1185">Reference proteome</keyword>
<evidence type="ECO:0000256" key="4">
    <source>
        <dbReference type="ARBA" id="ARBA00022786"/>
    </source>
</evidence>
<dbReference type="InterPro" id="IPR035985">
    <property type="entry name" value="Ubiquitin-activating_enz"/>
</dbReference>
<evidence type="ECO:0000313" key="9">
    <source>
        <dbReference type="Proteomes" id="UP000054302"/>
    </source>
</evidence>
<comment type="similarity">
    <text evidence="3">Belongs to the ubiquitin-activating E1 family.</text>
</comment>
<dbReference type="GO" id="GO:0016925">
    <property type="term" value="P:protein sumoylation"/>
    <property type="evidence" value="ECO:0007669"/>
    <property type="project" value="TreeGrafter"/>
</dbReference>
<dbReference type="GO" id="GO:0031510">
    <property type="term" value="C:SUMO activating enzyme complex"/>
    <property type="evidence" value="ECO:0007669"/>
    <property type="project" value="TreeGrafter"/>
</dbReference>
<dbReference type="OrthoDB" id="1708823at2759"/>
<evidence type="ECO:0000256" key="2">
    <source>
        <dbReference type="ARBA" id="ARBA00004718"/>
    </source>
</evidence>
<dbReference type="EMBL" id="KN847523">
    <property type="protein sequence ID" value="KIV91376.1"/>
    <property type="molecule type" value="Genomic_DNA"/>
</dbReference>
<dbReference type="VEuPathDB" id="FungiDB:PV10_05920"/>
<evidence type="ECO:0000259" key="7">
    <source>
        <dbReference type="Pfam" id="PF00899"/>
    </source>
</evidence>
<dbReference type="PANTHER" id="PTHR10953">
    <property type="entry name" value="UBIQUITIN-ACTIVATING ENZYME E1"/>
    <property type="match status" value="1"/>
</dbReference>
<dbReference type="HOGENOM" id="CLU_002556_4_1_1"/>
<dbReference type="STRING" id="212818.A0A0D1XTA2"/>
<sequence length="450" mass="49049">MSDGDLPTISALPQVNDAPEPDIGTLINVPDASIPYVAQPSFPDMNGFHQVPDPSLANMPLPANGTDPAIFTMPVQSGLSADEFALYDRQLRTWGVKVQENLRQANVLLIGLKALGTEIAKNLVLAGVGTLTVLDGDVVSEEDLGSQFLVNESHVGQNRAIAALPELQKLNPRVELYSDPNAAVTKDPEYFQSFDVTIATDLLIEVLVHINMSCRLSGRKFYAANTYGMYGFIFADLFVHDFIVEQEQSNKPPKIGDMVTSTRSVTGISSNKVNGKTTDTVFYQETYSPLQLVNLSPLPVKVRSTRRSRLRVTPLLSCIRALFDFQTQSGGRYPVHTQQDLGTFTKLVNEKHLELQLPTETLRAEFLRSFLQNLGAEISPVASFLGGFLAQDVINVLGQKEAPLQNVLLFDGEDFTASQYSIHPINDDAMTAMATNGGHGLPADSSIPVA</sequence>
<dbReference type="PRINTS" id="PR01849">
    <property type="entry name" value="UBIQUITINACT"/>
</dbReference>
<dbReference type="GO" id="GO:0019948">
    <property type="term" value="F:SUMO activating enzyme activity"/>
    <property type="evidence" value="ECO:0007669"/>
    <property type="project" value="TreeGrafter"/>
</dbReference>
<dbReference type="Gene3D" id="3.40.50.720">
    <property type="entry name" value="NAD(P)-binding Rossmann-like Domain"/>
    <property type="match status" value="1"/>
</dbReference>
<dbReference type="RefSeq" id="XP_016222950.1">
    <property type="nucleotide sequence ID" value="XM_016370657.1"/>
</dbReference>
<dbReference type="GO" id="GO:0005737">
    <property type="term" value="C:cytoplasm"/>
    <property type="evidence" value="ECO:0007669"/>
    <property type="project" value="TreeGrafter"/>
</dbReference>
<gene>
    <name evidence="8" type="ORF">PV10_05920</name>
</gene>